<evidence type="ECO:0000313" key="1">
    <source>
        <dbReference type="EMBL" id="EEG33305.1"/>
    </source>
</evidence>
<comment type="caution">
    <text evidence="1">The sequence shown here is derived from an EMBL/GenBank/DDBJ whole genome shotgun (WGS) entry which is preliminary data.</text>
</comment>
<reference evidence="1 2" key="1">
    <citation type="submission" date="2009-01" db="EMBL/GenBank/DDBJ databases">
        <authorList>
            <person name="Fulton L."/>
            <person name="Clifton S."/>
            <person name="Chinwalla A.T."/>
            <person name="Mitreva M."/>
            <person name="Sodergren E."/>
            <person name="Weinstock G."/>
            <person name="Clifton S."/>
            <person name="Dooling D.J."/>
            <person name="Fulton B."/>
            <person name="Minx P."/>
            <person name="Pepin K.H."/>
            <person name="Johnson M."/>
            <person name="Bhonagiri V."/>
            <person name="Nash W.E."/>
            <person name="Mardis E.R."/>
            <person name="Wilson R.K."/>
        </authorList>
    </citation>
    <scope>NUCLEOTIDE SEQUENCE [LARGE SCALE GENOMIC DNA]</scope>
    <source>
        <strain evidence="1 2">NRL30031/H210</strain>
    </source>
</reference>
<keyword evidence="2" id="KW-1185">Reference proteome</keyword>
<dbReference type="Proteomes" id="UP000004457">
    <property type="component" value="Unassembled WGS sequence"/>
</dbReference>
<gene>
    <name evidence="1" type="ORF">NEIFLAOT_01644</name>
</gene>
<accession>C0ENV7</accession>
<evidence type="ECO:0000313" key="2">
    <source>
        <dbReference type="Proteomes" id="UP000004457"/>
    </source>
</evidence>
<dbReference type="AlphaFoldDB" id="C0ENV7"/>
<proteinExistence type="predicted"/>
<sequence>MKQKEKLLQNRSFFLEETGLFQFSFFVNNVFTGYWVKFFDFQFARHSTFVFSSCVEVTSTSTGLQFDFIAHCSNP</sequence>
<name>C0ENV7_NEIFL</name>
<organism evidence="1 2">
    <name type="scientific">Neisseria flavescens NRL30031/H210</name>
    <dbReference type="NCBI Taxonomy" id="546264"/>
    <lineage>
        <taxon>Bacteria</taxon>
        <taxon>Pseudomonadati</taxon>
        <taxon>Pseudomonadota</taxon>
        <taxon>Betaproteobacteria</taxon>
        <taxon>Neisseriales</taxon>
        <taxon>Neisseriaceae</taxon>
        <taxon>Neisseria</taxon>
    </lineage>
</organism>
<dbReference type="EMBL" id="ACEN01000073">
    <property type="protein sequence ID" value="EEG33305.1"/>
    <property type="molecule type" value="Genomic_DNA"/>
</dbReference>
<protein>
    <submittedName>
        <fullName evidence="1">Uncharacterized protein</fullName>
    </submittedName>
</protein>